<comment type="caution">
    <text evidence="2">The sequence shown here is derived from an EMBL/GenBank/DDBJ whole genome shotgun (WGS) entry which is preliminary data.</text>
</comment>
<protein>
    <submittedName>
        <fullName evidence="2">NAD(P)-binding protein</fullName>
    </submittedName>
</protein>
<keyword evidence="3" id="KW-1185">Reference proteome</keyword>
<dbReference type="OrthoDB" id="505269at2759"/>
<evidence type="ECO:0000313" key="2">
    <source>
        <dbReference type="EMBL" id="EIE22410.1"/>
    </source>
</evidence>
<dbReference type="InterPro" id="IPR036291">
    <property type="entry name" value="NAD(P)-bd_dom_sf"/>
</dbReference>
<dbReference type="eggNOG" id="ENOG502S5G4">
    <property type="taxonomic scope" value="Eukaryota"/>
</dbReference>
<dbReference type="AlphaFoldDB" id="I0YVJ1"/>
<reference evidence="2 3" key="1">
    <citation type="journal article" date="2012" name="Genome Biol.">
        <title>The genome of the polar eukaryotic microalga coccomyxa subellipsoidea reveals traits of cold adaptation.</title>
        <authorList>
            <person name="Blanc G."/>
            <person name="Agarkova I."/>
            <person name="Grimwood J."/>
            <person name="Kuo A."/>
            <person name="Brueggeman A."/>
            <person name="Dunigan D."/>
            <person name="Gurnon J."/>
            <person name="Ladunga I."/>
            <person name="Lindquist E."/>
            <person name="Lucas S."/>
            <person name="Pangilinan J."/>
            <person name="Proschold T."/>
            <person name="Salamov A."/>
            <person name="Schmutz J."/>
            <person name="Weeks D."/>
            <person name="Yamada T."/>
            <person name="Claverie J.M."/>
            <person name="Grigoriev I."/>
            <person name="Van Etten J."/>
            <person name="Lomsadze A."/>
            <person name="Borodovsky M."/>
        </authorList>
    </citation>
    <scope>NUCLEOTIDE SEQUENCE [LARGE SCALE GENOMIC DNA]</scope>
    <source>
        <strain evidence="2 3">C-169</strain>
    </source>
</reference>
<dbReference type="SUPFAM" id="SSF51735">
    <property type="entry name" value="NAD(P)-binding Rossmann-fold domains"/>
    <property type="match status" value="1"/>
</dbReference>
<dbReference type="EMBL" id="AGSI01000010">
    <property type="protein sequence ID" value="EIE22410.1"/>
    <property type="molecule type" value="Genomic_DNA"/>
</dbReference>
<dbReference type="PANTHER" id="PTHR33303">
    <property type="entry name" value="CYTOPLASMIC PROTEIN-RELATED"/>
    <property type="match status" value="1"/>
</dbReference>
<dbReference type="PANTHER" id="PTHR33303:SF2">
    <property type="entry name" value="COA-BINDING DOMAIN-CONTAINING PROTEIN"/>
    <property type="match status" value="1"/>
</dbReference>
<organism evidence="2 3">
    <name type="scientific">Coccomyxa subellipsoidea (strain C-169)</name>
    <name type="common">Green microalga</name>
    <dbReference type="NCBI Taxonomy" id="574566"/>
    <lineage>
        <taxon>Eukaryota</taxon>
        <taxon>Viridiplantae</taxon>
        <taxon>Chlorophyta</taxon>
        <taxon>core chlorophytes</taxon>
        <taxon>Trebouxiophyceae</taxon>
        <taxon>Trebouxiophyceae incertae sedis</taxon>
        <taxon>Coccomyxaceae</taxon>
        <taxon>Coccomyxa</taxon>
        <taxon>Coccomyxa subellipsoidea</taxon>
    </lineage>
</organism>
<dbReference type="GeneID" id="17040396"/>
<name>I0YVJ1_COCSC</name>
<dbReference type="Proteomes" id="UP000007264">
    <property type="component" value="Unassembled WGS sequence"/>
</dbReference>
<feature type="domain" description="CoA-binding" evidence="1">
    <location>
        <begin position="66"/>
        <end position="163"/>
    </location>
</feature>
<sequence>MPLLCRSLPQVLCSRLFRSSTKNRLALQARNVPVMGLFQSNTASPGAAEEWRSRLITRPSDAIKIAGEAKSVAVLGIAPETRADRPAHYVAKSLQAAGVKIIPVPVYYPDVKEILGEKVIRRLQDVPQPVDILDVFRRAEDLAGHLDDILEIKPKVVWLQSGISDRQFEEGIAKAGITVVADRCLMVDHDRATARL</sequence>
<accession>I0YVJ1</accession>
<dbReference type="InterPro" id="IPR003781">
    <property type="entry name" value="CoA-bd"/>
</dbReference>
<gene>
    <name evidence="2" type="ORF">COCSUDRAFT_33509</name>
</gene>
<evidence type="ECO:0000313" key="3">
    <source>
        <dbReference type="Proteomes" id="UP000007264"/>
    </source>
</evidence>
<dbReference type="Pfam" id="PF13380">
    <property type="entry name" value="CoA_binding_2"/>
    <property type="match status" value="1"/>
</dbReference>
<dbReference type="KEGG" id="csl:COCSUDRAFT_33509"/>
<dbReference type="SMART" id="SM00881">
    <property type="entry name" value="CoA_binding"/>
    <property type="match status" value="1"/>
</dbReference>
<evidence type="ECO:0000259" key="1">
    <source>
        <dbReference type="SMART" id="SM00881"/>
    </source>
</evidence>
<proteinExistence type="predicted"/>
<dbReference type="Gene3D" id="3.40.50.720">
    <property type="entry name" value="NAD(P)-binding Rossmann-like Domain"/>
    <property type="match status" value="1"/>
</dbReference>
<dbReference type="RefSeq" id="XP_005646954.1">
    <property type="nucleotide sequence ID" value="XM_005646897.1"/>
</dbReference>